<name>A0A1I7XMQ5_HETBA</name>
<dbReference type="Proteomes" id="UP000095283">
    <property type="component" value="Unplaced"/>
</dbReference>
<keyword evidence="2" id="KW-1185">Reference proteome</keyword>
<sequence>MARQINAFPILGLNKSRRRIRLITMKYQMDALLPADFDTMNLDAVRRIPCFKIANPKTVAAECRFDPYQPEEVKKGEELRYLMYSTDDELFGMEAATAKATSRKPRKRPIMLPSDNGSESDEVVSPIDLKITNHMDNIETQYKPKRNRSNKYRKVTLDQREMSSAELVTRLEKIGCSVESIQAPRDVLVKSKLRCYVDDCAVLSREAGLGNPRRNFLTTLPTNIETALQWICLCLNNVARQNHWILKLIAHIQELRSDNSEPFCSRLTTAERIKAFPFRICDRHFQKFSNSIEEEVSTASESTSELISPAFYLPTRKIASDPNTDNLLLRRRSHYRSWCLSVQDAIGVKTTTSLPREGVVCEKHFVGGELYLNGKLQSSKADLQYWIPSLKLNPSGISSDCWIQRLKDVQYSAPPSKKRCCIETDAIRTKLARIRDKSSLLYNLILRLYECYGLEVSKCSAMFSVNKIINLYELVKL</sequence>
<evidence type="ECO:0000313" key="3">
    <source>
        <dbReference type="WBParaSite" id="Hba_18813"/>
    </source>
</evidence>
<organism evidence="2 3">
    <name type="scientific">Heterorhabditis bacteriophora</name>
    <name type="common">Entomopathogenic nematode worm</name>
    <dbReference type="NCBI Taxonomy" id="37862"/>
    <lineage>
        <taxon>Eukaryota</taxon>
        <taxon>Metazoa</taxon>
        <taxon>Ecdysozoa</taxon>
        <taxon>Nematoda</taxon>
        <taxon>Chromadorea</taxon>
        <taxon>Rhabditida</taxon>
        <taxon>Rhabditina</taxon>
        <taxon>Rhabditomorpha</taxon>
        <taxon>Strongyloidea</taxon>
        <taxon>Heterorhabditidae</taxon>
        <taxon>Heterorhabditis</taxon>
    </lineage>
</organism>
<proteinExistence type="predicted"/>
<feature type="region of interest" description="Disordered" evidence="1">
    <location>
        <begin position="102"/>
        <end position="122"/>
    </location>
</feature>
<dbReference type="AlphaFoldDB" id="A0A1I7XMQ5"/>
<evidence type="ECO:0000313" key="2">
    <source>
        <dbReference type="Proteomes" id="UP000095283"/>
    </source>
</evidence>
<evidence type="ECO:0000256" key="1">
    <source>
        <dbReference type="SAM" id="MobiDB-lite"/>
    </source>
</evidence>
<reference evidence="3" key="1">
    <citation type="submission" date="2016-11" db="UniProtKB">
        <authorList>
            <consortium name="WormBaseParasite"/>
        </authorList>
    </citation>
    <scope>IDENTIFICATION</scope>
</reference>
<dbReference type="WBParaSite" id="Hba_18813">
    <property type="protein sequence ID" value="Hba_18813"/>
    <property type="gene ID" value="Hba_18813"/>
</dbReference>
<accession>A0A1I7XMQ5</accession>
<protein>
    <submittedName>
        <fullName evidence="3">THAP-type domain-containing protein</fullName>
    </submittedName>
</protein>